<evidence type="ECO:0000256" key="8">
    <source>
        <dbReference type="ARBA" id="ARBA00022729"/>
    </source>
</evidence>
<keyword evidence="9" id="KW-0408">Iron</keyword>
<dbReference type="GO" id="GO:0071281">
    <property type="term" value="P:cellular response to iron ion"/>
    <property type="evidence" value="ECO:0007669"/>
    <property type="project" value="TreeGrafter"/>
</dbReference>
<dbReference type="PROSITE" id="PS51257">
    <property type="entry name" value="PROKAR_LIPOPROTEIN"/>
    <property type="match status" value="1"/>
</dbReference>
<reference evidence="17 18" key="1">
    <citation type="submission" date="2013-11" db="EMBL/GenBank/DDBJ databases">
        <title>Complete genome sequence of Clostridum sp. M2/40.</title>
        <authorList>
            <person name="Wibberg D."/>
            <person name="Puehler A."/>
            <person name="Schlueter A."/>
        </authorList>
    </citation>
    <scope>NUCLEOTIDE SEQUENCE [LARGE SCALE GENOMIC DNA]</scope>
    <source>
        <strain evidence="18">M2/40</strain>
    </source>
</reference>
<evidence type="ECO:0000256" key="13">
    <source>
        <dbReference type="ARBA" id="ARBA00031148"/>
    </source>
</evidence>
<dbReference type="Pfam" id="PF01497">
    <property type="entry name" value="Peripla_BP_2"/>
    <property type="match status" value="1"/>
</dbReference>
<dbReference type="STRING" id="1216932.CM240_0244"/>
<dbReference type="NCBIfam" id="TIGR03659">
    <property type="entry name" value="IsdE"/>
    <property type="match status" value="1"/>
</dbReference>
<evidence type="ECO:0000256" key="3">
    <source>
        <dbReference type="ARBA" id="ARBA00015862"/>
    </source>
</evidence>
<keyword evidence="5" id="KW-1003">Cell membrane</keyword>
<dbReference type="GO" id="GO:0015886">
    <property type="term" value="P:heme transport"/>
    <property type="evidence" value="ECO:0007669"/>
    <property type="project" value="InterPro"/>
</dbReference>
<comment type="cofactor">
    <cofactor evidence="1">
        <name>heme b</name>
        <dbReference type="ChEBI" id="CHEBI:60344"/>
    </cofactor>
</comment>
<organism evidence="17 18">
    <name type="scientific">Clostridium bornimense</name>
    <dbReference type="NCBI Taxonomy" id="1216932"/>
    <lineage>
        <taxon>Bacteria</taxon>
        <taxon>Bacillati</taxon>
        <taxon>Bacillota</taxon>
        <taxon>Clostridia</taxon>
        <taxon>Eubacteriales</taxon>
        <taxon>Clostridiaceae</taxon>
        <taxon>Clostridium</taxon>
    </lineage>
</organism>
<sequence length="289" mass="30988">MKYKKISSLLIAVLTSISLVGCGNNSGKEAENSTGGVVATSVAVTEILDALGVDIIGVPTTSYELPESTKGATEVGNPMSPDLEIIKSLNPSVVVSVDTLGSDYINLFKENNIPSEFVSLESLDGLKNAIDTLGTRFDKKDKADELISTIEEKENSFKNLENGEGNDVLVLFAAPGSTMIATPKSYIGSLVEIVGGNNIVQDDTSSFVTYSKEEISKLNPDKVLVMIHAMPDETKSALEKEIKSDAAWQSIEAIKNNNIVYLDNTYFGMSANLRVVEGLDILREIVAGE</sequence>
<dbReference type="eggNOG" id="COG0614">
    <property type="taxonomic scope" value="Bacteria"/>
</dbReference>
<dbReference type="AlphaFoldDB" id="W6RUZ1"/>
<comment type="similarity">
    <text evidence="2">Belongs to the bacterial solute-binding protein 8 family.</text>
</comment>
<keyword evidence="11" id="KW-0564">Palmitate</keyword>
<dbReference type="HOGENOM" id="CLU_038034_2_3_9"/>
<evidence type="ECO:0000256" key="6">
    <source>
        <dbReference type="ARBA" id="ARBA00022617"/>
    </source>
</evidence>
<feature type="chain" id="PRO_5039623786" description="High-affinity heme uptake system protein IsdE" evidence="15">
    <location>
        <begin position="21"/>
        <end position="289"/>
    </location>
</feature>
<evidence type="ECO:0000256" key="9">
    <source>
        <dbReference type="ARBA" id="ARBA00023004"/>
    </source>
</evidence>
<dbReference type="GO" id="GO:0046872">
    <property type="term" value="F:metal ion binding"/>
    <property type="evidence" value="ECO:0007669"/>
    <property type="project" value="UniProtKB-KW"/>
</dbReference>
<evidence type="ECO:0000256" key="11">
    <source>
        <dbReference type="ARBA" id="ARBA00023139"/>
    </source>
</evidence>
<dbReference type="GO" id="GO:0016020">
    <property type="term" value="C:membrane"/>
    <property type="evidence" value="ECO:0007669"/>
    <property type="project" value="InterPro"/>
</dbReference>
<evidence type="ECO:0000256" key="4">
    <source>
        <dbReference type="ARBA" id="ARBA00022448"/>
    </source>
</evidence>
<evidence type="ECO:0000256" key="12">
    <source>
        <dbReference type="ARBA" id="ARBA00023288"/>
    </source>
</evidence>
<keyword evidence="18" id="KW-1185">Reference proteome</keyword>
<keyword evidence="10" id="KW-0472">Membrane</keyword>
<name>W6RUZ1_9CLOT</name>
<evidence type="ECO:0000313" key="17">
    <source>
        <dbReference type="EMBL" id="CDM67414.1"/>
    </source>
</evidence>
<dbReference type="Proteomes" id="UP000019426">
    <property type="component" value="Chromosome M2/40_rep1"/>
</dbReference>
<keyword evidence="6" id="KW-0349">Heme</keyword>
<dbReference type="PROSITE" id="PS50983">
    <property type="entry name" value="FE_B12_PBP"/>
    <property type="match status" value="1"/>
</dbReference>
<dbReference type="EMBL" id="HG917868">
    <property type="protein sequence ID" value="CDM67414.1"/>
    <property type="molecule type" value="Genomic_DNA"/>
</dbReference>
<dbReference type="InterPro" id="IPR002491">
    <property type="entry name" value="ABC_transptr_periplasmic_BD"/>
</dbReference>
<evidence type="ECO:0000256" key="5">
    <source>
        <dbReference type="ARBA" id="ARBA00022475"/>
    </source>
</evidence>
<keyword evidence="12" id="KW-0449">Lipoprotein</keyword>
<accession>W6RUZ1</accession>
<protein>
    <recommendedName>
        <fullName evidence="3">High-affinity heme uptake system protein IsdE</fullName>
    </recommendedName>
    <alternativeName>
        <fullName evidence="14">Iron-regulated surface determinant protein E</fullName>
    </alternativeName>
    <alternativeName>
        <fullName evidence="13">Staphylococcal iron-regulated protein F</fullName>
    </alternativeName>
</protein>
<evidence type="ECO:0000256" key="10">
    <source>
        <dbReference type="ARBA" id="ARBA00023136"/>
    </source>
</evidence>
<feature type="domain" description="Fe/B12 periplasmic-binding" evidence="16">
    <location>
        <begin position="36"/>
        <end position="289"/>
    </location>
</feature>
<dbReference type="RefSeq" id="WP_044035872.1">
    <property type="nucleotide sequence ID" value="NZ_HG917868.1"/>
</dbReference>
<evidence type="ECO:0000256" key="15">
    <source>
        <dbReference type="SAM" id="SignalP"/>
    </source>
</evidence>
<dbReference type="InterPro" id="IPR019957">
    <property type="entry name" value="ABC_transptr_haem-bd_IsdE"/>
</dbReference>
<keyword evidence="8 15" id="KW-0732">Signal</keyword>
<evidence type="ECO:0000256" key="7">
    <source>
        <dbReference type="ARBA" id="ARBA00022723"/>
    </source>
</evidence>
<dbReference type="PATRIC" id="fig|1216932.3.peg.225"/>
<dbReference type="KEGG" id="clt:CM240_0244"/>
<dbReference type="GO" id="GO:0020037">
    <property type="term" value="F:heme binding"/>
    <property type="evidence" value="ECO:0007669"/>
    <property type="project" value="InterPro"/>
</dbReference>
<evidence type="ECO:0000256" key="14">
    <source>
        <dbReference type="ARBA" id="ARBA00031463"/>
    </source>
</evidence>
<dbReference type="InterPro" id="IPR050902">
    <property type="entry name" value="ABC_Transporter_SBP"/>
</dbReference>
<gene>
    <name evidence="17" type="ORF">CM240_0244</name>
</gene>
<keyword evidence="7" id="KW-0479">Metal-binding</keyword>
<evidence type="ECO:0000256" key="2">
    <source>
        <dbReference type="ARBA" id="ARBA00008814"/>
    </source>
</evidence>
<feature type="signal peptide" evidence="15">
    <location>
        <begin position="1"/>
        <end position="20"/>
    </location>
</feature>
<evidence type="ECO:0000313" key="18">
    <source>
        <dbReference type="Proteomes" id="UP000019426"/>
    </source>
</evidence>
<dbReference type="SUPFAM" id="SSF53807">
    <property type="entry name" value="Helical backbone' metal receptor"/>
    <property type="match status" value="1"/>
</dbReference>
<keyword evidence="4" id="KW-0813">Transport</keyword>
<dbReference type="PANTHER" id="PTHR30535">
    <property type="entry name" value="VITAMIN B12-BINDING PROTEIN"/>
    <property type="match status" value="1"/>
</dbReference>
<evidence type="ECO:0000259" key="16">
    <source>
        <dbReference type="PROSITE" id="PS50983"/>
    </source>
</evidence>
<dbReference type="OrthoDB" id="66025at2"/>
<proteinExistence type="inferred from homology"/>
<dbReference type="PANTHER" id="PTHR30535:SF36">
    <property type="entry name" value="HIGH-AFFINITY HEME UPTAKE SYSTEM PROTEIN ISDE"/>
    <property type="match status" value="1"/>
</dbReference>
<evidence type="ECO:0000256" key="1">
    <source>
        <dbReference type="ARBA" id="ARBA00001970"/>
    </source>
</evidence>
<dbReference type="Gene3D" id="3.40.50.1980">
    <property type="entry name" value="Nitrogenase molybdenum iron protein domain"/>
    <property type="match status" value="2"/>
</dbReference>